<feature type="region of interest" description="Disordered" evidence="10">
    <location>
        <begin position="1032"/>
        <end position="1070"/>
    </location>
</feature>
<keyword evidence="3 9" id="KW-0813">Transport</keyword>
<feature type="transmembrane region" description="Helical" evidence="9">
    <location>
        <begin position="537"/>
        <end position="557"/>
    </location>
</feature>
<comment type="caution">
    <text evidence="12">The sequence shown here is derived from an EMBL/GenBank/DDBJ whole genome shotgun (WGS) entry which is preliminary data.</text>
</comment>
<dbReference type="Proteomes" id="UP000027644">
    <property type="component" value="Unassembled WGS sequence"/>
</dbReference>
<keyword evidence="4" id="KW-1003">Cell membrane</keyword>
<evidence type="ECO:0000256" key="5">
    <source>
        <dbReference type="ARBA" id="ARBA00022519"/>
    </source>
</evidence>
<dbReference type="Gene3D" id="3.30.2090.10">
    <property type="entry name" value="Multidrug efflux transporter AcrB TolC docking domain, DN and DC subdomains"/>
    <property type="match status" value="2"/>
</dbReference>
<dbReference type="Gene3D" id="3.30.70.1440">
    <property type="entry name" value="Multidrug efflux transporter AcrB pore domain"/>
    <property type="match status" value="1"/>
</dbReference>
<feature type="domain" description="SSD" evidence="11">
    <location>
        <begin position="370"/>
        <end position="495"/>
    </location>
</feature>
<feature type="transmembrane region" description="Helical" evidence="9">
    <location>
        <begin position="895"/>
        <end position="915"/>
    </location>
</feature>
<dbReference type="InterPro" id="IPR001036">
    <property type="entry name" value="Acrflvin-R"/>
</dbReference>
<protein>
    <recommendedName>
        <fullName evidence="9">Efflux pump membrane transporter</fullName>
    </recommendedName>
</protein>
<dbReference type="SUPFAM" id="SSF82714">
    <property type="entry name" value="Multidrug efflux transporter AcrB TolC docking domain, DN and DC subdomains"/>
    <property type="match status" value="2"/>
</dbReference>
<dbReference type="InterPro" id="IPR000731">
    <property type="entry name" value="SSD"/>
</dbReference>
<evidence type="ECO:0000256" key="3">
    <source>
        <dbReference type="ARBA" id="ARBA00022448"/>
    </source>
</evidence>
<feature type="transmembrane region" description="Helical" evidence="9">
    <location>
        <begin position="340"/>
        <end position="359"/>
    </location>
</feature>
<evidence type="ECO:0000256" key="6">
    <source>
        <dbReference type="ARBA" id="ARBA00022692"/>
    </source>
</evidence>
<comment type="subcellular location">
    <subcellularLocation>
        <location evidence="1 9">Cell inner membrane</location>
        <topology evidence="1 9">Multi-pass membrane protein</topology>
    </subcellularLocation>
</comment>
<feature type="compositionally biased region" description="Polar residues" evidence="10">
    <location>
        <begin position="1048"/>
        <end position="1063"/>
    </location>
</feature>
<dbReference type="InterPro" id="IPR027463">
    <property type="entry name" value="AcrB_DN_DC_subdom"/>
</dbReference>
<dbReference type="EMBL" id="AVQL01000443">
    <property type="protein sequence ID" value="KEQ00848.1"/>
    <property type="molecule type" value="Genomic_DNA"/>
</dbReference>
<feature type="transmembrane region" description="Helical" evidence="9">
    <location>
        <begin position="392"/>
        <end position="413"/>
    </location>
</feature>
<evidence type="ECO:0000256" key="4">
    <source>
        <dbReference type="ARBA" id="ARBA00022475"/>
    </source>
</evidence>
<evidence type="ECO:0000256" key="10">
    <source>
        <dbReference type="SAM" id="MobiDB-lite"/>
    </source>
</evidence>
<dbReference type="GO" id="GO:0015562">
    <property type="term" value="F:efflux transmembrane transporter activity"/>
    <property type="evidence" value="ECO:0007669"/>
    <property type="project" value="InterPro"/>
</dbReference>
<keyword evidence="6 9" id="KW-0812">Transmembrane</keyword>
<dbReference type="GO" id="GO:0009636">
    <property type="term" value="P:response to toxic substance"/>
    <property type="evidence" value="ECO:0007669"/>
    <property type="project" value="UniProtKB-ARBA"/>
</dbReference>
<keyword evidence="8 9" id="KW-0472">Membrane</keyword>
<dbReference type="FunFam" id="1.20.1640.10:FF:000001">
    <property type="entry name" value="Efflux pump membrane transporter"/>
    <property type="match status" value="1"/>
</dbReference>
<evidence type="ECO:0000313" key="13">
    <source>
        <dbReference type="Proteomes" id="UP000027644"/>
    </source>
</evidence>
<accession>A0A074V5Z7</accession>
<reference evidence="12 13" key="1">
    <citation type="journal article" date="2014" name="PLoS Genet.">
        <title>Hidden diversity in honey bee gut symbionts detected by single-cell genomics.</title>
        <authorList>
            <person name="Engel P."/>
            <person name="Stepanauskas R."/>
            <person name="Moran N."/>
        </authorList>
    </citation>
    <scope>NUCLEOTIDE SEQUENCE [LARGE SCALE GENOMIC DNA]</scope>
    <source>
        <strain evidence="12 13">SCGC AB-598-J21</strain>
    </source>
</reference>
<evidence type="ECO:0000259" key="11">
    <source>
        <dbReference type="PROSITE" id="PS50156"/>
    </source>
</evidence>
<sequence length="1070" mass="115938">MSRFFINRPIFAWVVALFIIIAGIVCITKLPVAQYPTVAPPSISLTISYPGADAQTIEDTVLSRIEREMNGLDNLDYMEAKSLSNGTGTLTLTFYPGTDDDIAQMNVQNALSRAEPRLPAMVKQTGVQIAKSRSNFLMVTMYTSDNPNLTPADMADYVVRNIQPELQRIDGVGNVMVFSSERAIRVWLDSDKLRSVNLTPAAVNAAVAAQNQQISAGSLGALPSPDNIQTTATIIVPGQLKTVEQFENIIVKANTDGSLVRLKDVARVELGKQDYSTGARLNGKDVVGAGIQLTTKGNALATANAVKAKLADLQQYFPAGMSWSAPYDSSTFVSISIEKVVHTLVEAIVLVFIVMLIFLQNIRYTLIPTIVVPIALLGAFTIMYFTGLSINVLTMFAMVLVIGIVVDDAIVVVENVERIMADEHLLPKPATEKAMGQISGAVVGITVVLITVFIPMAFFSGSTGNIYRQFSIVMSVAIFFSAFLALSLTPALCATLLKPVNEHEAEKKGFYGWFNRKFTSGAKKYESKVAYVLHRSIRMFIIYAAITAGALLIMVRLPTSFLPEEDQGYSIALIQLPPGATQHRTLDTFKKMEEFTLHQPEVKNMVSVLGFSMTGQGQNVGLSFLVLKDWSERSGAEHSANSLANRITGAMMGSVRDGYIFALVPPSIPELGTSTGFSFRLQDRGGKGHEALLAARNQLLGMARESKVLTQVRPDGMEDEPQLQIDIDRDAANAQGVSFGDISTVLSTALGSNYVNDFPNKGRMQRVIVQADVASRMTSEDLSKLTVNNAQGQPVPLSGIMKTRWITGPAQTVRYNGYTAMSITGNAAPGYSTGDAMNEMEKIASKLPDGFGYEWTGLSKEEKDAGNQSTVLYMFSLLAVFLCLAALYESWTIPLSVMLVVPLGLLGVVVGTWMRGMENDVYFQVGLITVIGLSAKNAILIVEFAKELQEQGKTPLEAALAAAHLRFRPILMTSIAFIMGVVPLYFASGASSASQRAIGTSVLWGMLVGTCLALFFVPVFYSTVRSLFSRKKNDKNGGTPDNDKNLPMTVNSDGSVSVQSANQTDKEDKA</sequence>
<feature type="transmembrane region" description="Helical" evidence="9">
    <location>
        <begin position="470"/>
        <end position="497"/>
    </location>
</feature>
<dbReference type="Pfam" id="PF00873">
    <property type="entry name" value="ACR_tran"/>
    <property type="match status" value="1"/>
</dbReference>
<dbReference type="SUPFAM" id="SSF82866">
    <property type="entry name" value="Multidrug efflux transporter AcrB transmembrane domain"/>
    <property type="match status" value="2"/>
</dbReference>
<dbReference type="Gene3D" id="1.20.1640.10">
    <property type="entry name" value="Multidrug efflux transporter AcrB transmembrane domain"/>
    <property type="match status" value="2"/>
</dbReference>
<gene>
    <name evidence="12" type="ORF">SASC598J21_013650</name>
</gene>
<evidence type="ECO:0000256" key="7">
    <source>
        <dbReference type="ARBA" id="ARBA00022989"/>
    </source>
</evidence>
<evidence type="ECO:0000256" key="9">
    <source>
        <dbReference type="RuleBase" id="RU364070"/>
    </source>
</evidence>
<proteinExistence type="inferred from homology"/>
<dbReference type="PROSITE" id="PS50156">
    <property type="entry name" value="SSD"/>
    <property type="match status" value="1"/>
</dbReference>
<dbReference type="GO" id="GO:0005886">
    <property type="term" value="C:plasma membrane"/>
    <property type="evidence" value="ECO:0007669"/>
    <property type="project" value="UniProtKB-SubCell"/>
</dbReference>
<organism evidence="12 13">
    <name type="scientific">Snodgrassella alvi SCGC AB-598-J21</name>
    <dbReference type="NCBI Taxonomy" id="1385367"/>
    <lineage>
        <taxon>Bacteria</taxon>
        <taxon>Pseudomonadati</taxon>
        <taxon>Pseudomonadota</taxon>
        <taxon>Betaproteobacteria</taxon>
        <taxon>Neisseriales</taxon>
        <taxon>Neisseriaceae</taxon>
        <taxon>Snodgrassella</taxon>
    </lineage>
</organism>
<dbReference type="InterPro" id="IPR004764">
    <property type="entry name" value="MdtF-like"/>
</dbReference>
<evidence type="ECO:0000256" key="2">
    <source>
        <dbReference type="ARBA" id="ARBA00010942"/>
    </source>
</evidence>
<dbReference type="PRINTS" id="PR00702">
    <property type="entry name" value="ACRIFLAVINRP"/>
</dbReference>
<dbReference type="NCBIfam" id="TIGR00915">
    <property type="entry name" value="2A0602"/>
    <property type="match status" value="1"/>
</dbReference>
<feature type="transmembrane region" description="Helical" evidence="9">
    <location>
        <begin position="965"/>
        <end position="986"/>
    </location>
</feature>
<keyword evidence="7 9" id="KW-1133">Transmembrane helix</keyword>
<dbReference type="SUPFAM" id="SSF82693">
    <property type="entry name" value="Multidrug efflux transporter AcrB pore domain, PN1, PN2, PC1 and PC2 subdomains"/>
    <property type="match status" value="4"/>
</dbReference>
<dbReference type="Gene3D" id="3.30.70.1320">
    <property type="entry name" value="Multidrug efflux transporter AcrB pore domain like"/>
    <property type="match status" value="1"/>
</dbReference>
<dbReference type="Gene3D" id="3.30.70.1430">
    <property type="entry name" value="Multidrug efflux transporter AcrB pore domain"/>
    <property type="match status" value="2"/>
</dbReference>
<dbReference type="PANTHER" id="PTHR32063">
    <property type="match status" value="1"/>
</dbReference>
<feature type="transmembrane region" description="Helical" evidence="9">
    <location>
        <begin position="998"/>
        <end position="1021"/>
    </location>
</feature>
<evidence type="ECO:0000256" key="1">
    <source>
        <dbReference type="ARBA" id="ARBA00004429"/>
    </source>
</evidence>
<dbReference type="AlphaFoldDB" id="A0A074V5Z7"/>
<feature type="transmembrane region" description="Helical" evidence="9">
    <location>
        <begin position="921"/>
        <end position="944"/>
    </location>
</feature>
<feature type="transmembrane region" description="Helical" evidence="9">
    <location>
        <begin position="434"/>
        <end position="458"/>
    </location>
</feature>
<evidence type="ECO:0000256" key="8">
    <source>
        <dbReference type="ARBA" id="ARBA00023136"/>
    </source>
</evidence>
<dbReference type="FunFam" id="3.30.70.1430:FF:000001">
    <property type="entry name" value="Efflux pump membrane transporter"/>
    <property type="match status" value="1"/>
</dbReference>
<feature type="transmembrane region" description="Helical" evidence="9">
    <location>
        <begin position="366"/>
        <end position="386"/>
    </location>
</feature>
<keyword evidence="5 9" id="KW-0997">Cell inner membrane</keyword>
<comment type="similarity">
    <text evidence="2 9">Belongs to the resistance-nodulation-cell division (RND) (TC 2.A.6) family.</text>
</comment>
<dbReference type="GO" id="GO:0042910">
    <property type="term" value="F:xenobiotic transmembrane transporter activity"/>
    <property type="evidence" value="ECO:0007669"/>
    <property type="project" value="TreeGrafter"/>
</dbReference>
<feature type="transmembrane region" description="Helical" evidence="9">
    <location>
        <begin position="12"/>
        <end position="32"/>
    </location>
</feature>
<feature type="transmembrane region" description="Helical" evidence="9">
    <location>
        <begin position="870"/>
        <end position="888"/>
    </location>
</feature>
<evidence type="ECO:0000313" key="12">
    <source>
        <dbReference type="EMBL" id="KEQ00848.1"/>
    </source>
</evidence>
<name>A0A074V5Z7_9NEIS</name>
<dbReference type="NCBIfam" id="NF000282">
    <property type="entry name" value="RND_permease_1"/>
    <property type="match status" value="1"/>
</dbReference>
<dbReference type="PANTHER" id="PTHR32063:SF13">
    <property type="entry name" value="MULTIDRUG EFFLUX PUMP SUBUNIT ACRB-RELATED"/>
    <property type="match status" value="1"/>
</dbReference>